<name>A0A7J4IQP1_9ARCH</name>
<gene>
    <name evidence="1" type="ORF">HA237_00390</name>
</gene>
<protein>
    <recommendedName>
        <fullName evidence="3">Carboxypeptidase regulatory-like domain-containing protein</fullName>
    </recommendedName>
</protein>
<reference evidence="2" key="1">
    <citation type="journal article" date="2020" name="bioRxiv">
        <title>A rank-normalized archaeal taxonomy based on genome phylogeny resolves widespread incomplete and uneven classifications.</title>
        <authorList>
            <person name="Rinke C."/>
            <person name="Chuvochina M."/>
            <person name="Mussig A.J."/>
            <person name="Chaumeil P.-A."/>
            <person name="Waite D.W."/>
            <person name="Whitman W.B."/>
            <person name="Parks D.H."/>
            <person name="Hugenholtz P."/>
        </authorList>
    </citation>
    <scope>NUCLEOTIDE SEQUENCE [LARGE SCALE GENOMIC DNA]</scope>
</reference>
<dbReference type="AlphaFoldDB" id="A0A7J4IQP1"/>
<organism evidence="1 2">
    <name type="scientific">Candidatus Iainarchaeum sp</name>
    <dbReference type="NCBI Taxonomy" id="3101447"/>
    <lineage>
        <taxon>Archaea</taxon>
        <taxon>Candidatus Iainarchaeota</taxon>
        <taxon>Candidatus Iainarchaeia</taxon>
        <taxon>Candidatus Iainarchaeales</taxon>
        <taxon>Candidatus Iainarchaeaceae</taxon>
        <taxon>Candidatus Iainarchaeum</taxon>
    </lineage>
</organism>
<comment type="caution">
    <text evidence="1">The sequence shown here is derived from an EMBL/GenBank/DDBJ whole genome shotgun (WGS) entry which is preliminary data.</text>
</comment>
<dbReference type="Gene3D" id="2.60.40.1120">
    <property type="entry name" value="Carboxypeptidase-like, regulatory domain"/>
    <property type="match status" value="1"/>
</dbReference>
<sequence>MKAIAIFLMAAVFLFGCTTQGTENGFLEGHIDIGPICPVESFPPDPSCEPTEQTYLAYELTVYKSAGPIQPALVQVTQFHGDKDGNYKIELESGTYQVMYEGTISKFNETVEIKPNETTRLDISIDTGIR</sequence>
<dbReference type="PROSITE" id="PS51257">
    <property type="entry name" value="PROKAR_LIPOPROTEIN"/>
    <property type="match status" value="1"/>
</dbReference>
<dbReference type="EMBL" id="DUFG01000003">
    <property type="protein sequence ID" value="HIH07808.1"/>
    <property type="molecule type" value="Genomic_DNA"/>
</dbReference>
<evidence type="ECO:0000313" key="2">
    <source>
        <dbReference type="Proteomes" id="UP000577419"/>
    </source>
</evidence>
<evidence type="ECO:0008006" key="3">
    <source>
        <dbReference type="Google" id="ProtNLM"/>
    </source>
</evidence>
<evidence type="ECO:0000313" key="1">
    <source>
        <dbReference type="EMBL" id="HIH07808.1"/>
    </source>
</evidence>
<dbReference type="Proteomes" id="UP000577419">
    <property type="component" value="Unassembled WGS sequence"/>
</dbReference>
<accession>A0A7J4IQP1</accession>
<proteinExistence type="predicted"/>